<proteinExistence type="predicted"/>
<dbReference type="InterPro" id="IPR023198">
    <property type="entry name" value="PGP-like_dom2"/>
</dbReference>
<dbReference type="NCBIfam" id="TIGR01509">
    <property type="entry name" value="HAD-SF-IA-v3"/>
    <property type="match status" value="1"/>
</dbReference>
<protein>
    <submittedName>
        <fullName evidence="1">HAD-like protein</fullName>
    </submittedName>
</protein>
<dbReference type="InterPro" id="IPR023214">
    <property type="entry name" value="HAD_sf"/>
</dbReference>
<dbReference type="RefSeq" id="XP_025597786.1">
    <property type="nucleotide sequence ID" value="XM_025742683.1"/>
</dbReference>
<evidence type="ECO:0000313" key="1">
    <source>
        <dbReference type="EMBL" id="PWN97507.1"/>
    </source>
</evidence>
<dbReference type="AlphaFoldDB" id="A0A316Z6U9"/>
<organism evidence="1 2">
    <name type="scientific">Tilletiopsis washingtonensis</name>
    <dbReference type="NCBI Taxonomy" id="58919"/>
    <lineage>
        <taxon>Eukaryota</taxon>
        <taxon>Fungi</taxon>
        <taxon>Dikarya</taxon>
        <taxon>Basidiomycota</taxon>
        <taxon>Ustilaginomycotina</taxon>
        <taxon>Exobasidiomycetes</taxon>
        <taxon>Entylomatales</taxon>
        <taxon>Entylomatales incertae sedis</taxon>
        <taxon>Tilletiopsis</taxon>
    </lineage>
</organism>
<dbReference type="SFLD" id="SFLDG01129">
    <property type="entry name" value="C1.5:_HAD__Beta-PGM__Phosphata"/>
    <property type="match status" value="1"/>
</dbReference>
<reference evidence="1 2" key="1">
    <citation type="journal article" date="2018" name="Mol. Biol. Evol.">
        <title>Broad Genomic Sampling Reveals a Smut Pathogenic Ancestry of the Fungal Clade Ustilaginomycotina.</title>
        <authorList>
            <person name="Kijpornyongpan T."/>
            <person name="Mondo S.J."/>
            <person name="Barry K."/>
            <person name="Sandor L."/>
            <person name="Lee J."/>
            <person name="Lipzen A."/>
            <person name="Pangilinan J."/>
            <person name="LaButti K."/>
            <person name="Hainaut M."/>
            <person name="Henrissat B."/>
            <person name="Grigoriev I.V."/>
            <person name="Spatafora J.W."/>
            <person name="Aime M.C."/>
        </authorList>
    </citation>
    <scope>NUCLEOTIDE SEQUENCE [LARGE SCALE GENOMIC DNA]</scope>
    <source>
        <strain evidence="1 2">MCA 4186</strain>
    </source>
</reference>
<dbReference type="GeneID" id="37270227"/>
<sequence>MATQSHTHRTQAVLFDMDGTLIDSTPAVNATWRETCTRFGLDYDEVLKTCHGWRTIENLARFVPSIPAEELPAEVAKFEGRISEMAQEAAAGKRDEGHIVGMPGAKQLLQQISAGDHARPGWAIVTSATAAYAHVGFASAALCAPPQHFITGDICARGKPDPLPYLLGAERVGVDAKRCVVVEDAPAGVRSGRAAGAHVIGLCTTHAERSMWEAGADWVVQDLASVSAAWEGDELVLSIDGRQRPADVAAPQHA</sequence>
<dbReference type="EMBL" id="KZ819295">
    <property type="protein sequence ID" value="PWN97507.1"/>
    <property type="molecule type" value="Genomic_DNA"/>
</dbReference>
<name>A0A316Z6U9_9BASI</name>
<gene>
    <name evidence="1" type="ORF">FA09DRAFT_330657</name>
</gene>
<keyword evidence="2" id="KW-1185">Reference proteome</keyword>
<dbReference type="PANTHER" id="PTHR43481">
    <property type="entry name" value="FRUCTOSE-1-PHOSPHATE PHOSPHATASE"/>
    <property type="match status" value="1"/>
</dbReference>
<dbReference type="InterPro" id="IPR036412">
    <property type="entry name" value="HAD-like_sf"/>
</dbReference>
<dbReference type="SFLD" id="SFLDG01135">
    <property type="entry name" value="C1.5.6:_HAD__Beta-PGM__Phospha"/>
    <property type="match status" value="1"/>
</dbReference>
<dbReference type="OrthoDB" id="40579at2759"/>
<dbReference type="SFLD" id="SFLDS00003">
    <property type="entry name" value="Haloacid_Dehalogenase"/>
    <property type="match status" value="1"/>
</dbReference>
<dbReference type="Pfam" id="PF00702">
    <property type="entry name" value="Hydrolase"/>
    <property type="match status" value="1"/>
</dbReference>
<dbReference type="STRING" id="58919.A0A316Z6U9"/>
<accession>A0A316Z6U9</accession>
<evidence type="ECO:0000313" key="2">
    <source>
        <dbReference type="Proteomes" id="UP000245946"/>
    </source>
</evidence>
<dbReference type="GO" id="GO:0050308">
    <property type="term" value="F:sugar-phosphatase activity"/>
    <property type="evidence" value="ECO:0007669"/>
    <property type="project" value="TreeGrafter"/>
</dbReference>
<dbReference type="Gene3D" id="3.40.50.1000">
    <property type="entry name" value="HAD superfamily/HAD-like"/>
    <property type="match status" value="1"/>
</dbReference>
<dbReference type="SUPFAM" id="SSF56784">
    <property type="entry name" value="HAD-like"/>
    <property type="match status" value="1"/>
</dbReference>
<dbReference type="InterPro" id="IPR006439">
    <property type="entry name" value="HAD-SF_hydro_IA"/>
</dbReference>
<dbReference type="Gene3D" id="1.10.150.240">
    <property type="entry name" value="Putative phosphatase, domain 2"/>
    <property type="match status" value="1"/>
</dbReference>
<dbReference type="PANTHER" id="PTHR43481:SF4">
    <property type="entry name" value="GLYCEROL-1-PHOSPHATE PHOSPHOHYDROLASE 1-RELATED"/>
    <property type="match status" value="1"/>
</dbReference>
<dbReference type="InterPro" id="IPR051806">
    <property type="entry name" value="HAD-like_SPP"/>
</dbReference>
<dbReference type="Proteomes" id="UP000245946">
    <property type="component" value="Unassembled WGS sequence"/>
</dbReference>